<keyword evidence="2" id="KW-1185">Reference proteome</keyword>
<name>A0A081NFJ3_9GAMM</name>
<dbReference type="RefSeq" id="WP_034837234.1">
    <property type="nucleotide sequence ID" value="NZ_JOKH01000003.1"/>
</dbReference>
<evidence type="ECO:0000313" key="2">
    <source>
        <dbReference type="Proteomes" id="UP000028073"/>
    </source>
</evidence>
<sequence>MTLKATIHSLLFVLLLTLTGCGYRSTPEYQLEEYESRISTVTEVSLPSPTISFPELPSLRKRQYPLPDIRLKALEALNLLECPKLTQLIAHRNNSLGKQMQPSQLLDYEKKLIVQLKDCIHYLQQQNKKPELRAKLETTLQQKESALPAAKWNMLLSNTELPGQLSGFQNLLPLQGDNGRQGTLEALKYLTSYLKGDRFSPPYDQQSLEMQLQQLTASHYSGQLLAAATAITNTLNRVSVMLENSHNICPQGRRTVTIERLNNVFRLFYVDSIQPYMSKVVSEGREWRSVMLSLLLELPAPPDKAMEDYLLAITDSDSDFSIWNQLDKAIIRHTQSWQTVLMQCQMQPGKKP</sequence>
<gene>
    <name evidence="1" type="ORF">GZ78_15400</name>
</gene>
<accession>A0A081NFJ3</accession>
<comment type="caution">
    <text evidence="1">The sequence shown here is derived from an EMBL/GenBank/DDBJ whole genome shotgun (WGS) entry which is preliminary data.</text>
</comment>
<dbReference type="EMBL" id="JOKH01000003">
    <property type="protein sequence ID" value="KEQ17216.1"/>
    <property type="molecule type" value="Genomic_DNA"/>
</dbReference>
<evidence type="ECO:0008006" key="3">
    <source>
        <dbReference type="Google" id="ProtNLM"/>
    </source>
</evidence>
<dbReference type="Proteomes" id="UP000028073">
    <property type="component" value="Unassembled WGS sequence"/>
</dbReference>
<organism evidence="1 2">
    <name type="scientific">Endozoicomonas numazuensis</name>
    <dbReference type="NCBI Taxonomy" id="1137799"/>
    <lineage>
        <taxon>Bacteria</taxon>
        <taxon>Pseudomonadati</taxon>
        <taxon>Pseudomonadota</taxon>
        <taxon>Gammaproteobacteria</taxon>
        <taxon>Oceanospirillales</taxon>
        <taxon>Endozoicomonadaceae</taxon>
        <taxon>Endozoicomonas</taxon>
    </lineage>
</organism>
<dbReference type="OrthoDB" id="6997572at2"/>
<evidence type="ECO:0000313" key="1">
    <source>
        <dbReference type="EMBL" id="KEQ17216.1"/>
    </source>
</evidence>
<reference evidence="1 2" key="1">
    <citation type="submission" date="2014-06" db="EMBL/GenBank/DDBJ databases">
        <title>Whole Genome Sequences of Three Symbiotic Endozoicomonas Bacteria.</title>
        <authorList>
            <person name="Neave M.J."/>
            <person name="Apprill A."/>
            <person name="Voolstra C.R."/>
        </authorList>
    </citation>
    <scope>NUCLEOTIDE SEQUENCE [LARGE SCALE GENOMIC DNA]</scope>
    <source>
        <strain evidence="1 2">DSM 25634</strain>
    </source>
</reference>
<dbReference type="eggNOG" id="ENOG502ZCJH">
    <property type="taxonomic scope" value="Bacteria"/>
</dbReference>
<proteinExistence type="predicted"/>
<dbReference type="InterPro" id="IPR021431">
    <property type="entry name" value="DUF3080"/>
</dbReference>
<dbReference type="PROSITE" id="PS51257">
    <property type="entry name" value="PROKAR_LIPOPROTEIN"/>
    <property type="match status" value="1"/>
</dbReference>
<dbReference type="AlphaFoldDB" id="A0A081NFJ3"/>
<protein>
    <recommendedName>
        <fullName evidence="3">DUF3080 domain-containing protein</fullName>
    </recommendedName>
</protein>
<dbReference type="Pfam" id="PF11279">
    <property type="entry name" value="DUF3080"/>
    <property type="match status" value="1"/>
</dbReference>
<dbReference type="STRING" id="1137799.GZ78_15400"/>